<dbReference type="InterPro" id="IPR050583">
    <property type="entry name" value="Mycobacterial_A85_antigen"/>
</dbReference>
<comment type="caution">
    <text evidence="1">The sequence shown here is derived from an EMBL/GenBank/DDBJ whole genome shotgun (WGS) entry which is preliminary data.</text>
</comment>
<accession>W7Y8P6</accession>
<dbReference type="eggNOG" id="COG2819">
    <property type="taxonomic scope" value="Bacteria"/>
</dbReference>
<dbReference type="InterPro" id="IPR029058">
    <property type="entry name" value="AB_hydrolase_fold"/>
</dbReference>
<keyword evidence="1" id="KW-0326">Glycosidase</keyword>
<name>W7Y8P6_9BACT</name>
<dbReference type="Gene3D" id="3.40.50.1820">
    <property type="entry name" value="alpha/beta hydrolase"/>
    <property type="match status" value="1"/>
</dbReference>
<reference evidence="1 2" key="1">
    <citation type="journal article" date="2014" name="Genome Announc.">
        <title>Draft Genome Sequence of Cytophaga fermentans JCM 21142T, a Facultative Anaerobe Isolated from Marine Mud.</title>
        <authorList>
            <person name="Starns D."/>
            <person name="Oshima K."/>
            <person name="Suda W."/>
            <person name="Iino T."/>
            <person name="Yuki M."/>
            <person name="Inoue J."/>
            <person name="Kitamura K."/>
            <person name="Iida T."/>
            <person name="Darby A."/>
            <person name="Hattori M."/>
            <person name="Ohkuma M."/>
        </authorList>
    </citation>
    <scope>NUCLEOTIDE SEQUENCE [LARGE SCALE GENOMIC DNA]</scope>
    <source>
        <strain evidence="1 2">JCM 21142</strain>
    </source>
</reference>
<dbReference type="AlphaFoldDB" id="W7Y8P6"/>
<evidence type="ECO:0000313" key="1">
    <source>
        <dbReference type="EMBL" id="GAF04597.1"/>
    </source>
</evidence>
<dbReference type="InterPro" id="IPR000801">
    <property type="entry name" value="Esterase-like"/>
</dbReference>
<dbReference type="STRING" id="869213.GCA_000517085_02069"/>
<dbReference type="SUPFAM" id="SSF53474">
    <property type="entry name" value="alpha/beta-Hydrolases"/>
    <property type="match status" value="1"/>
</dbReference>
<dbReference type="PANTHER" id="PTHR48098">
    <property type="entry name" value="ENTEROCHELIN ESTERASE-RELATED"/>
    <property type="match status" value="1"/>
</dbReference>
<dbReference type="RefSeq" id="WP_027471743.1">
    <property type="nucleotide sequence ID" value="NZ_BAMD01000050.1"/>
</dbReference>
<organism evidence="1 2">
    <name type="scientific">Saccharicrinis fermentans DSM 9555 = JCM 21142</name>
    <dbReference type="NCBI Taxonomy" id="869213"/>
    <lineage>
        <taxon>Bacteria</taxon>
        <taxon>Pseudomonadati</taxon>
        <taxon>Bacteroidota</taxon>
        <taxon>Bacteroidia</taxon>
        <taxon>Marinilabiliales</taxon>
        <taxon>Marinilabiliaceae</taxon>
        <taxon>Saccharicrinis</taxon>
    </lineage>
</organism>
<protein>
    <submittedName>
        <fullName evidence="1">Endo-1,4-beta-xylanase Z</fullName>
    </submittedName>
</protein>
<dbReference type="PANTHER" id="PTHR48098:SF6">
    <property type="entry name" value="FERRI-BACILLIBACTIN ESTERASE BESA"/>
    <property type="match status" value="1"/>
</dbReference>
<evidence type="ECO:0000313" key="2">
    <source>
        <dbReference type="Proteomes" id="UP000019402"/>
    </source>
</evidence>
<dbReference type="Proteomes" id="UP000019402">
    <property type="component" value="Unassembled WGS sequence"/>
</dbReference>
<keyword evidence="1" id="KW-0119">Carbohydrate metabolism</keyword>
<dbReference type="Pfam" id="PF00756">
    <property type="entry name" value="Esterase"/>
    <property type="match status" value="1"/>
</dbReference>
<dbReference type="EMBL" id="BAMD01000050">
    <property type="protein sequence ID" value="GAF04597.1"/>
    <property type="molecule type" value="Genomic_DNA"/>
</dbReference>
<dbReference type="GO" id="GO:0016798">
    <property type="term" value="F:hydrolase activity, acting on glycosyl bonds"/>
    <property type="evidence" value="ECO:0007669"/>
    <property type="project" value="UniProtKB-KW"/>
</dbReference>
<proteinExistence type="predicted"/>
<keyword evidence="1" id="KW-0624">Polysaccharide degradation</keyword>
<keyword evidence="2" id="KW-1185">Reference proteome</keyword>
<keyword evidence="1" id="KW-0378">Hydrolase</keyword>
<dbReference type="OrthoDB" id="9803578at2"/>
<dbReference type="GO" id="GO:0045493">
    <property type="term" value="P:xylan catabolic process"/>
    <property type="evidence" value="ECO:0007669"/>
    <property type="project" value="UniProtKB-KW"/>
</dbReference>
<gene>
    <name evidence="1" type="ORF">JCM21142_93309</name>
</gene>
<sequence>MKYFTLLMITICFTACIYPDGENSKIVHLTSFSSKYVPARDIDIWIPENYTPNKKYDVLYMHDGQMLFDSASTWNKQAWIVDNTMSKLTKENKIRPTIVVAIWNITELRTIEYFPNKPYLLLSDSIKNHLLPTSPESDHYLKFITQELKPYIDETYSTYGDMQHTFIAGSSMGALISLYALCEYPEIFGGTACLSTHWPGINKHNIEIPSALKNYLEDNLPSSNNHKIYFDYGSETLDSLYKPYQMMVDTVLLRKGYSEQDWISKEYMGHAHDERSWAKRFHFALEFLLKKEHAH</sequence>
<keyword evidence="1" id="KW-0858">Xylan degradation</keyword>